<name>A0A0R2XAN4_9BACT</name>
<reference evidence="2 3" key="1">
    <citation type="submission" date="2015-10" db="EMBL/GenBank/DDBJ databases">
        <title>Metagenome-Assembled Genomes uncover a global brackish microbiome.</title>
        <authorList>
            <person name="Hugerth L.W."/>
            <person name="Larsson J."/>
            <person name="Alneberg J."/>
            <person name="Lindh M.V."/>
            <person name="Legrand C."/>
            <person name="Pinhassi J."/>
            <person name="Andersson A.F."/>
        </authorList>
    </citation>
    <scope>NUCLEOTIDE SEQUENCE [LARGE SCALE GENOMIC DNA]</scope>
    <source>
        <strain evidence="2">BACL9 MAG-120820-bin42</strain>
    </source>
</reference>
<feature type="compositionally biased region" description="Basic residues" evidence="1">
    <location>
        <begin position="53"/>
        <end position="64"/>
    </location>
</feature>
<proteinExistence type="predicted"/>
<organism evidence="2 3">
    <name type="scientific">Verrucomicrobia subdivision 6 bacterium BACL9 MAG-120820-bin42</name>
    <dbReference type="NCBI Taxonomy" id="1655634"/>
    <lineage>
        <taxon>Bacteria</taxon>
        <taxon>Pseudomonadati</taxon>
        <taxon>Verrucomicrobiota</taxon>
        <taxon>Verrucomicrobiia</taxon>
        <taxon>Verrucomicrobiales</taxon>
        <taxon>Verrucomicrobia subdivision 6</taxon>
    </lineage>
</organism>
<evidence type="ECO:0000256" key="1">
    <source>
        <dbReference type="SAM" id="MobiDB-lite"/>
    </source>
</evidence>
<sequence>MTSWTRVLLPEPLTPETATSRRKGKEVVRFLRLWQSAPCSRSQGWPFSGQGRRVGKGMVRRPER</sequence>
<protein>
    <submittedName>
        <fullName evidence="2">Uncharacterized protein</fullName>
    </submittedName>
</protein>
<feature type="region of interest" description="Disordered" evidence="1">
    <location>
        <begin position="42"/>
        <end position="64"/>
    </location>
</feature>
<dbReference type="AlphaFoldDB" id="A0A0R2XAN4"/>
<dbReference type="EMBL" id="LIDM01000255">
    <property type="protein sequence ID" value="KRP31756.1"/>
    <property type="molecule type" value="Genomic_DNA"/>
</dbReference>
<feature type="region of interest" description="Disordered" evidence="1">
    <location>
        <begin position="1"/>
        <end position="24"/>
    </location>
</feature>
<evidence type="ECO:0000313" key="2">
    <source>
        <dbReference type="EMBL" id="KRP31756.1"/>
    </source>
</evidence>
<gene>
    <name evidence="2" type="ORF">ABS32_06160</name>
</gene>
<comment type="caution">
    <text evidence="2">The sequence shown here is derived from an EMBL/GenBank/DDBJ whole genome shotgun (WGS) entry which is preliminary data.</text>
</comment>
<accession>A0A0R2XAN4</accession>
<dbReference type="Proteomes" id="UP000051557">
    <property type="component" value="Unassembled WGS sequence"/>
</dbReference>
<evidence type="ECO:0000313" key="3">
    <source>
        <dbReference type="Proteomes" id="UP000051557"/>
    </source>
</evidence>